<gene>
    <name evidence="1" type="ORF">BC353_17565</name>
</gene>
<comment type="caution">
    <text evidence="1">The sequence shown here is derived from an EMBL/GenBank/DDBJ whole genome shotgun (WGS) entry which is preliminary data.</text>
</comment>
<evidence type="ECO:0008006" key="3">
    <source>
        <dbReference type="Google" id="ProtNLM"/>
    </source>
</evidence>
<sequence length="488" mass="52587">MHLMNLLNFTTKAKNNEDTMKFAKLKIAIAASLLATGNAHAGIDDQMREAFGALINTTNPASFETARRGGISGGSLFMKTPVKRTNLMSATAPSFSAGCGGIDLYGGSFSFISADEFIETFQAIGANAIGYGVKIAIQSACPTCEQVMTSLEKTAQFINSMNVDSCQAAQGIVNAGIDFAQTGKADTEAKTYGVNSGQWEDINEAWGWATKKGESPTQNVTKASPEKANEILYINATWKALFESKVAELFGADTEFNELVMTMIGTAIVEKPDSTKNSADPKLSIYQGTGITLKNLMDGKDDQGNNLKVYKCNDTSSANACNKVELTKTISIKGFTERVNDSLIGPTGLVQAYINDSEWSTEAKQVLSYPTIIGPLCVKKIRETSIKGTVNTQGIQIANLCAERMALELAYNQVMSYIDAAKSALSNLYVTSSQETAKAQALDMLEVSRKRYLDEYRKLDSTATFSDIYIQLNAIDNSNQGGDSLTGK</sequence>
<protein>
    <recommendedName>
        <fullName evidence="3">Conjugal transfer protein TraH</fullName>
    </recommendedName>
</protein>
<name>A0A395TGA3_VIBCL</name>
<organism evidence="1 2">
    <name type="scientific">Vibrio cholerae</name>
    <dbReference type="NCBI Taxonomy" id="666"/>
    <lineage>
        <taxon>Bacteria</taxon>
        <taxon>Pseudomonadati</taxon>
        <taxon>Pseudomonadota</taxon>
        <taxon>Gammaproteobacteria</taxon>
        <taxon>Vibrionales</taxon>
        <taxon>Vibrionaceae</taxon>
        <taxon>Vibrio</taxon>
    </lineage>
</organism>
<dbReference type="InterPro" id="IPR010927">
    <property type="entry name" value="T4SS_TraH"/>
</dbReference>
<reference evidence="1 2" key="1">
    <citation type="journal article" date="2017" name="Emerg. Infect. Dis.">
        <title>Carbapenemase VCC-1-Producing Vibrio cholerae in Coastal Waters of Germany.</title>
        <authorList>
            <person name="Hammerl J.A."/>
            <person name="Jackel C."/>
            <person name="Bortolaia V."/>
            <person name="Schwartz K."/>
            <person name="Bier N."/>
            <person name="Hendriksen R.S."/>
            <person name="Guerra B."/>
            <person name="Strauch E."/>
        </authorList>
    </citation>
    <scope>NUCLEOTIDE SEQUENCE [LARGE SCALE GENOMIC DNA]</scope>
    <source>
        <strain evidence="1 2">VN-2825</strain>
    </source>
</reference>
<dbReference type="EMBL" id="MCBA01000187">
    <property type="protein sequence ID" value="RGP83315.1"/>
    <property type="molecule type" value="Genomic_DNA"/>
</dbReference>
<dbReference type="AlphaFoldDB" id="A0A395TGA3"/>
<accession>A0A395TGA3</accession>
<dbReference type="Gene3D" id="1.20.120.1350">
    <property type="entry name" value="Pneumovirus matrix protein 2 (M2), zinc-binding domain"/>
    <property type="match status" value="1"/>
</dbReference>
<evidence type="ECO:0000313" key="1">
    <source>
        <dbReference type="EMBL" id="RGP83315.1"/>
    </source>
</evidence>
<dbReference type="Proteomes" id="UP000266701">
    <property type="component" value="Unassembled WGS sequence"/>
</dbReference>
<dbReference type="Pfam" id="PF06122">
    <property type="entry name" value="TraH"/>
    <property type="match status" value="1"/>
</dbReference>
<proteinExistence type="predicted"/>
<evidence type="ECO:0000313" key="2">
    <source>
        <dbReference type="Proteomes" id="UP000266701"/>
    </source>
</evidence>